<accession>A0A4D5ZBW9</accession>
<evidence type="ECO:0000313" key="1">
    <source>
        <dbReference type="EMBL" id="QBX06434.1"/>
    </source>
</evidence>
<name>A0A4D5ZBW9_9CAUD</name>
<sequence>MSKVARHCLKIAKRAGNLALCAKLALMIEAREHKNGAIELHAAYDSVRDVMNANQWAGHLSALAAEGFYRAETDPDYKGWGYLVKQADTDAE</sequence>
<reference evidence="1 2" key="1">
    <citation type="submission" date="2019-02" db="EMBL/GenBank/DDBJ databases">
        <title>Complete genome sequence of Burkholderia cenocepacia phage BcepSaruman.</title>
        <authorList>
            <person name="Park K."/>
            <person name="Liu M."/>
            <person name="Gill J."/>
        </authorList>
    </citation>
    <scope>NUCLEOTIDE SEQUENCE [LARGE SCALE GENOMIC DNA]</scope>
</reference>
<keyword evidence="2" id="KW-1185">Reference proteome</keyword>
<organism evidence="1 2">
    <name type="scientific">Burkholderia phage BcepSaruman</name>
    <dbReference type="NCBI Taxonomy" id="2530032"/>
    <lineage>
        <taxon>Viruses</taxon>
        <taxon>Duplodnaviria</taxon>
        <taxon>Heunggongvirae</taxon>
        <taxon>Uroviricota</taxon>
        <taxon>Caudoviricetes</taxon>
        <taxon>Sarumanvirus</taxon>
        <taxon>Sarumanvirus bcepsaruman</taxon>
    </lineage>
</organism>
<dbReference type="EMBL" id="MK552140">
    <property type="protein sequence ID" value="QBX06434.1"/>
    <property type="molecule type" value="Genomic_DNA"/>
</dbReference>
<gene>
    <name evidence="1" type="ORF">BcepSaruman_021</name>
</gene>
<dbReference type="Proteomes" id="UP000296455">
    <property type="component" value="Segment"/>
</dbReference>
<proteinExistence type="predicted"/>
<protein>
    <submittedName>
        <fullName evidence="1">Uncharacterized protein</fullName>
    </submittedName>
</protein>
<evidence type="ECO:0000313" key="2">
    <source>
        <dbReference type="Proteomes" id="UP000296455"/>
    </source>
</evidence>